<proteinExistence type="predicted"/>
<protein>
    <submittedName>
        <fullName evidence="1">Uncharacterized protein</fullName>
    </submittedName>
</protein>
<sequence>MDSGEDNKKSLQLIGSIIRRLLCQKATVGKDEVIDALELLSKSTADRHVRENSIKAIQMLNRRVH</sequence>
<dbReference type="RefSeq" id="WP_058758732.1">
    <property type="nucleotide sequence ID" value="NZ_CP118629.1"/>
</dbReference>
<organism evidence="1 2">
    <name type="scientific">Pantoea dispersa</name>
    <dbReference type="NCBI Taxonomy" id="59814"/>
    <lineage>
        <taxon>Bacteria</taxon>
        <taxon>Pseudomonadati</taxon>
        <taxon>Pseudomonadota</taxon>
        <taxon>Gammaproteobacteria</taxon>
        <taxon>Enterobacterales</taxon>
        <taxon>Erwiniaceae</taxon>
        <taxon>Pantoea</taxon>
    </lineage>
</organism>
<dbReference type="EMBL" id="LDSE01000036">
    <property type="protein sequence ID" value="KTS65857.1"/>
    <property type="molecule type" value="Genomic_DNA"/>
</dbReference>
<accession>A0A8E1RW03</accession>
<evidence type="ECO:0000313" key="1">
    <source>
        <dbReference type="EMBL" id="KTS65857.1"/>
    </source>
</evidence>
<evidence type="ECO:0000313" key="2">
    <source>
        <dbReference type="Proteomes" id="UP000071979"/>
    </source>
</evidence>
<name>A0A8E1RW03_9GAMM</name>
<dbReference type="Proteomes" id="UP000071979">
    <property type="component" value="Unassembled WGS sequence"/>
</dbReference>
<gene>
    <name evidence="1" type="ORF">SA3R_19590</name>
</gene>
<reference evidence="1 2" key="1">
    <citation type="journal article" date="2016" name="Front. Microbiol.">
        <title>Genomic Resource of Rice Seed Associated Bacteria.</title>
        <authorList>
            <person name="Midha S."/>
            <person name="Bansal K."/>
            <person name="Sharma S."/>
            <person name="Kumar N."/>
            <person name="Patil P.P."/>
            <person name="Chaudhry V."/>
            <person name="Patil P.B."/>
        </authorList>
    </citation>
    <scope>NUCLEOTIDE SEQUENCE [LARGE SCALE GENOMIC DNA]</scope>
    <source>
        <strain evidence="1 2">SA3</strain>
    </source>
</reference>
<dbReference type="AlphaFoldDB" id="A0A8E1RW03"/>
<comment type="caution">
    <text evidence="1">The sequence shown here is derived from an EMBL/GenBank/DDBJ whole genome shotgun (WGS) entry which is preliminary data.</text>
</comment>